<accession>A0ABV6CLR2</accession>
<feature type="transmembrane region" description="Helical" evidence="7">
    <location>
        <begin position="240"/>
        <end position="258"/>
    </location>
</feature>
<organism evidence="9 10">
    <name type="scientific">Paracoccus rhizosphaerae</name>
    <dbReference type="NCBI Taxonomy" id="1133347"/>
    <lineage>
        <taxon>Bacteria</taxon>
        <taxon>Pseudomonadati</taxon>
        <taxon>Pseudomonadota</taxon>
        <taxon>Alphaproteobacteria</taxon>
        <taxon>Rhodobacterales</taxon>
        <taxon>Paracoccaceae</taxon>
        <taxon>Paracoccus</taxon>
    </lineage>
</organism>
<keyword evidence="4 7" id="KW-0812">Transmembrane</keyword>
<dbReference type="Proteomes" id="UP001589795">
    <property type="component" value="Unassembled WGS sequence"/>
</dbReference>
<feature type="transmembrane region" description="Helical" evidence="7">
    <location>
        <begin position="83"/>
        <end position="108"/>
    </location>
</feature>
<evidence type="ECO:0000259" key="8">
    <source>
        <dbReference type="Pfam" id="PF01757"/>
    </source>
</evidence>
<comment type="similarity">
    <text evidence="2">Belongs to the acyltransferase 3 family.</text>
</comment>
<feature type="transmembrane region" description="Helical" evidence="7">
    <location>
        <begin position="303"/>
        <end position="324"/>
    </location>
</feature>
<dbReference type="RefSeq" id="WP_265506844.1">
    <property type="nucleotide sequence ID" value="NZ_JAOTBE010000018.1"/>
</dbReference>
<keyword evidence="9" id="KW-0808">Transferase</keyword>
<protein>
    <submittedName>
        <fullName evidence="9">Acyltransferase family protein</fullName>
    </submittedName>
</protein>
<evidence type="ECO:0000313" key="9">
    <source>
        <dbReference type="EMBL" id="MFC0201689.1"/>
    </source>
</evidence>
<sequence length="340" mass="37591">MSKNREIWIDALRGVTVTLVVLHHCRLAVTTLLRQAGTDFHNLVDNVDDLIGLVRIPAFLICSGIVFSGPAQRGWRWFVGRRLGWTLWIALVWGWLQLAVMYLGVPLYPWLDGNLPTRLNLMLLDPVGNMWFIYAIALLGTFCMILRPAGKTVTIAAAALLSALIIETLGRMDLPPGLHLTAWNLGIRGFMFFALGFVFAQQLKQPRRGHWTTFVVAILIWAGCYLLYLNAETFRSYHRLALAIPATLAAIHMLQFLLARLPQAAEAAAFLGRRSLEIFLLHQFFVAACFMLLRPLAGTVPGLGILAIMFAATLLASVAAAGLLRGLPGNPMFSTRAMAT</sequence>
<name>A0ABV6CLR2_9RHOB</name>
<evidence type="ECO:0000256" key="5">
    <source>
        <dbReference type="ARBA" id="ARBA00022989"/>
    </source>
</evidence>
<proteinExistence type="inferred from homology"/>
<gene>
    <name evidence="9" type="ORF">ACFFIZ_15600</name>
</gene>
<dbReference type="Pfam" id="PF01757">
    <property type="entry name" value="Acyl_transf_3"/>
    <property type="match status" value="1"/>
</dbReference>
<comment type="subcellular location">
    <subcellularLocation>
        <location evidence="1">Cell membrane</location>
        <topology evidence="1">Multi-pass membrane protein</topology>
    </subcellularLocation>
</comment>
<evidence type="ECO:0000256" key="1">
    <source>
        <dbReference type="ARBA" id="ARBA00004651"/>
    </source>
</evidence>
<keyword evidence="9" id="KW-0012">Acyltransferase</keyword>
<evidence type="ECO:0000256" key="6">
    <source>
        <dbReference type="ARBA" id="ARBA00023136"/>
    </source>
</evidence>
<evidence type="ECO:0000256" key="3">
    <source>
        <dbReference type="ARBA" id="ARBA00022475"/>
    </source>
</evidence>
<dbReference type="PANTHER" id="PTHR40074:SF2">
    <property type="entry name" value="O-ACETYLTRANSFERASE WECH"/>
    <property type="match status" value="1"/>
</dbReference>
<dbReference type="GO" id="GO:0016746">
    <property type="term" value="F:acyltransferase activity"/>
    <property type="evidence" value="ECO:0007669"/>
    <property type="project" value="UniProtKB-KW"/>
</dbReference>
<keyword evidence="6 7" id="KW-0472">Membrane</keyword>
<evidence type="ECO:0000313" key="10">
    <source>
        <dbReference type="Proteomes" id="UP001589795"/>
    </source>
</evidence>
<keyword evidence="3" id="KW-1003">Cell membrane</keyword>
<keyword evidence="5 7" id="KW-1133">Transmembrane helix</keyword>
<feature type="transmembrane region" description="Helical" evidence="7">
    <location>
        <begin position="53"/>
        <end position="71"/>
    </location>
</feature>
<feature type="transmembrane region" description="Helical" evidence="7">
    <location>
        <begin position="278"/>
        <end position="297"/>
    </location>
</feature>
<evidence type="ECO:0000256" key="7">
    <source>
        <dbReference type="SAM" id="Phobius"/>
    </source>
</evidence>
<feature type="transmembrane region" description="Helical" evidence="7">
    <location>
        <begin position="182"/>
        <end position="199"/>
    </location>
</feature>
<dbReference type="EMBL" id="JBHLWQ010000144">
    <property type="protein sequence ID" value="MFC0201689.1"/>
    <property type="molecule type" value="Genomic_DNA"/>
</dbReference>
<feature type="transmembrane region" description="Helical" evidence="7">
    <location>
        <begin position="128"/>
        <end position="146"/>
    </location>
</feature>
<dbReference type="PANTHER" id="PTHR40074">
    <property type="entry name" value="O-ACETYLTRANSFERASE WECH"/>
    <property type="match status" value="1"/>
</dbReference>
<feature type="domain" description="Acyltransferase 3" evidence="8">
    <location>
        <begin position="7"/>
        <end position="320"/>
    </location>
</feature>
<reference evidence="9 10" key="1">
    <citation type="submission" date="2024-09" db="EMBL/GenBank/DDBJ databases">
        <authorList>
            <person name="Sun Q."/>
            <person name="Mori K."/>
        </authorList>
    </citation>
    <scope>NUCLEOTIDE SEQUENCE [LARGE SCALE GENOMIC DNA]</scope>
    <source>
        <strain evidence="9 10">CCM 7904</strain>
    </source>
</reference>
<keyword evidence="10" id="KW-1185">Reference proteome</keyword>
<evidence type="ECO:0000256" key="4">
    <source>
        <dbReference type="ARBA" id="ARBA00022692"/>
    </source>
</evidence>
<comment type="caution">
    <text evidence="9">The sequence shown here is derived from an EMBL/GenBank/DDBJ whole genome shotgun (WGS) entry which is preliminary data.</text>
</comment>
<feature type="transmembrane region" description="Helical" evidence="7">
    <location>
        <begin position="211"/>
        <end position="228"/>
    </location>
</feature>
<dbReference type="InterPro" id="IPR002656">
    <property type="entry name" value="Acyl_transf_3_dom"/>
</dbReference>
<evidence type="ECO:0000256" key="2">
    <source>
        <dbReference type="ARBA" id="ARBA00007400"/>
    </source>
</evidence>
<feature type="transmembrane region" description="Helical" evidence="7">
    <location>
        <begin position="153"/>
        <end position="170"/>
    </location>
</feature>